<evidence type="ECO:0000313" key="11">
    <source>
        <dbReference type="EMBL" id="MBN7795852.1"/>
    </source>
</evidence>
<evidence type="ECO:0000256" key="2">
    <source>
        <dbReference type="ARBA" id="ARBA00017823"/>
    </source>
</evidence>
<dbReference type="InterPro" id="IPR035890">
    <property type="entry name" value="Anti-sigma-28_factor_FlgM_sf"/>
</dbReference>
<dbReference type="AlphaFoldDB" id="A0A939DE59"/>
<keyword evidence="4" id="KW-1005">Bacterial flagellum biogenesis</keyword>
<feature type="compositionally biased region" description="Polar residues" evidence="9">
    <location>
        <begin position="1"/>
        <end position="19"/>
    </location>
</feature>
<keyword evidence="11" id="KW-0969">Cilium</keyword>
<keyword evidence="12" id="KW-1185">Reference proteome</keyword>
<dbReference type="GO" id="GO:0045892">
    <property type="term" value="P:negative regulation of DNA-templated transcription"/>
    <property type="evidence" value="ECO:0007669"/>
    <property type="project" value="InterPro"/>
</dbReference>
<feature type="domain" description="Anti-sigma-28 factor FlgM C-terminal" evidence="10">
    <location>
        <begin position="47"/>
        <end position="83"/>
    </location>
</feature>
<proteinExistence type="inferred from homology"/>
<dbReference type="SUPFAM" id="SSF101498">
    <property type="entry name" value="Anti-sigma factor FlgM"/>
    <property type="match status" value="1"/>
</dbReference>
<dbReference type="EMBL" id="JAFKCZ010000003">
    <property type="protein sequence ID" value="MBN7795852.1"/>
    <property type="molecule type" value="Genomic_DNA"/>
</dbReference>
<comment type="function">
    <text evidence="7">Responsible for the coupling of flagellin expression to flagellar assembly by preventing expression of the flagellin genes when a component of the middle class of proteins is defective. It negatively regulates flagellar genes by inhibiting the activity of FliA by directly binding to FliA.</text>
</comment>
<comment type="similarity">
    <text evidence="1">Belongs to the FlgM family.</text>
</comment>
<keyword evidence="3" id="KW-0678">Repressor</keyword>
<evidence type="ECO:0000256" key="9">
    <source>
        <dbReference type="SAM" id="MobiDB-lite"/>
    </source>
</evidence>
<evidence type="ECO:0000259" key="10">
    <source>
        <dbReference type="Pfam" id="PF04316"/>
    </source>
</evidence>
<gene>
    <name evidence="11" type="primary">flgM</name>
    <name evidence="11" type="ORF">JYP50_04570</name>
</gene>
<evidence type="ECO:0000256" key="3">
    <source>
        <dbReference type="ARBA" id="ARBA00022491"/>
    </source>
</evidence>
<keyword evidence="11" id="KW-0282">Flagellum</keyword>
<dbReference type="InterPro" id="IPR007412">
    <property type="entry name" value="FlgM"/>
</dbReference>
<keyword evidence="5" id="KW-0805">Transcription regulation</keyword>
<reference evidence="11" key="1">
    <citation type="submission" date="2021-02" db="EMBL/GenBank/DDBJ databases">
        <title>PHA producing bacteria isolated from coastal sediment in Guangdong, Shenzhen.</title>
        <authorList>
            <person name="Zheng W."/>
            <person name="Yu S."/>
            <person name="Huang Y."/>
        </authorList>
    </citation>
    <scope>NUCLEOTIDE SEQUENCE</scope>
    <source>
        <strain evidence="11">TN14-10</strain>
    </source>
</reference>
<dbReference type="RefSeq" id="WP_206559293.1">
    <property type="nucleotide sequence ID" value="NZ_JAFKCZ010000003.1"/>
</dbReference>
<dbReference type="Pfam" id="PF04316">
    <property type="entry name" value="FlgM"/>
    <property type="match status" value="1"/>
</dbReference>
<name>A0A939DE59_9GAMM</name>
<dbReference type="GO" id="GO:0044781">
    <property type="term" value="P:bacterial-type flagellum organization"/>
    <property type="evidence" value="ECO:0007669"/>
    <property type="project" value="UniProtKB-KW"/>
</dbReference>
<accession>A0A939DE59</accession>
<evidence type="ECO:0000256" key="4">
    <source>
        <dbReference type="ARBA" id="ARBA00022795"/>
    </source>
</evidence>
<feature type="compositionally biased region" description="Low complexity" evidence="9">
    <location>
        <begin position="28"/>
        <end position="38"/>
    </location>
</feature>
<dbReference type="NCBIfam" id="TIGR03824">
    <property type="entry name" value="FlgM_jcvi"/>
    <property type="match status" value="1"/>
</dbReference>
<dbReference type="Proteomes" id="UP000664303">
    <property type="component" value="Unassembled WGS sequence"/>
</dbReference>
<keyword evidence="6" id="KW-0804">Transcription</keyword>
<organism evidence="11 12">
    <name type="scientific">Parahaliea mediterranea</name>
    <dbReference type="NCBI Taxonomy" id="651086"/>
    <lineage>
        <taxon>Bacteria</taxon>
        <taxon>Pseudomonadati</taxon>
        <taxon>Pseudomonadota</taxon>
        <taxon>Gammaproteobacteria</taxon>
        <taxon>Cellvibrionales</taxon>
        <taxon>Halieaceae</taxon>
        <taxon>Parahaliea</taxon>
    </lineage>
</organism>
<protein>
    <recommendedName>
        <fullName evidence="2">Negative regulator of flagellin synthesis</fullName>
    </recommendedName>
    <alternativeName>
        <fullName evidence="8">Anti-sigma-28 factor</fullName>
    </alternativeName>
</protein>
<sequence length="94" mass="9853">MKINGYTSPSQAGPAQQGRNDAKATDKASAGGSSGPAAVTHLNGTSSDTSRDVDTARVAEIRQGIADGRLEFNAERIADKLIDNVRDLLDQDQP</sequence>
<comment type="caution">
    <text evidence="11">The sequence shown here is derived from an EMBL/GenBank/DDBJ whole genome shotgun (WGS) entry which is preliminary data.</text>
</comment>
<evidence type="ECO:0000256" key="8">
    <source>
        <dbReference type="ARBA" id="ARBA00030117"/>
    </source>
</evidence>
<dbReference type="InterPro" id="IPR031316">
    <property type="entry name" value="FlgM_C"/>
</dbReference>
<evidence type="ECO:0000313" key="12">
    <source>
        <dbReference type="Proteomes" id="UP000664303"/>
    </source>
</evidence>
<evidence type="ECO:0000256" key="7">
    <source>
        <dbReference type="ARBA" id="ARBA00024739"/>
    </source>
</evidence>
<evidence type="ECO:0000256" key="5">
    <source>
        <dbReference type="ARBA" id="ARBA00023015"/>
    </source>
</evidence>
<evidence type="ECO:0000256" key="6">
    <source>
        <dbReference type="ARBA" id="ARBA00023163"/>
    </source>
</evidence>
<feature type="region of interest" description="Disordered" evidence="9">
    <location>
        <begin position="1"/>
        <end position="55"/>
    </location>
</feature>
<evidence type="ECO:0000256" key="1">
    <source>
        <dbReference type="ARBA" id="ARBA00005322"/>
    </source>
</evidence>
<keyword evidence="11" id="KW-0966">Cell projection</keyword>